<dbReference type="Gene3D" id="3.90.1150.10">
    <property type="entry name" value="Aspartate Aminotransferase, domain 1"/>
    <property type="match status" value="1"/>
</dbReference>
<dbReference type="CDD" id="cd07377">
    <property type="entry name" value="WHTH_GntR"/>
    <property type="match status" value="1"/>
</dbReference>
<organism evidence="7 8">
    <name type="scientific">Streptacidiphilus fuscans</name>
    <dbReference type="NCBI Taxonomy" id="2789292"/>
    <lineage>
        <taxon>Bacteria</taxon>
        <taxon>Bacillati</taxon>
        <taxon>Actinomycetota</taxon>
        <taxon>Actinomycetes</taxon>
        <taxon>Kitasatosporales</taxon>
        <taxon>Streptomycetaceae</taxon>
        <taxon>Streptacidiphilus</taxon>
    </lineage>
</organism>
<keyword evidence="7" id="KW-0032">Aminotransferase</keyword>
<dbReference type="SUPFAM" id="SSF53383">
    <property type="entry name" value="PLP-dependent transferases"/>
    <property type="match status" value="1"/>
</dbReference>
<dbReference type="Pfam" id="PF00392">
    <property type="entry name" value="GntR"/>
    <property type="match status" value="1"/>
</dbReference>
<keyword evidence="5" id="KW-0804">Transcription</keyword>
<protein>
    <submittedName>
        <fullName evidence="7">PLP-dependent aminotransferase family protein</fullName>
    </submittedName>
</protein>
<dbReference type="Gene3D" id="1.10.10.10">
    <property type="entry name" value="Winged helix-like DNA-binding domain superfamily/Winged helix DNA-binding domain"/>
    <property type="match status" value="1"/>
</dbReference>
<evidence type="ECO:0000256" key="1">
    <source>
        <dbReference type="ARBA" id="ARBA00005384"/>
    </source>
</evidence>
<comment type="caution">
    <text evidence="7">The sequence shown here is derived from an EMBL/GenBank/DDBJ whole genome shotgun (WGS) entry which is preliminary data.</text>
</comment>
<dbReference type="PANTHER" id="PTHR46577">
    <property type="entry name" value="HTH-TYPE TRANSCRIPTIONAL REGULATORY PROTEIN GABR"/>
    <property type="match status" value="1"/>
</dbReference>
<sequence length="507" mass="53690">MTGDGEGRSAGRTIAARQLVALLPDLSETRPAYRHLAQAVRALVLDGRIALHVKLPAERELASALGVSRVTVTSAYDLLREHGFATSRRGSGTWTALPDGRPPQGVSRLVGAGAETIDLVTAAPGMDHALLSAALRASEPELARHAHSSGYLPFGLPELRSAIADRYARRGLPTRPEQILVTSGAQQSLVLTLALLCAPGNRVLLENPSYPNAVDAVRQARLRTAAVPVTERGWDGDLLHATLRHAAPRLAYLIPDFHNPTGVLMPQEQRDRLLRAARLSGTWLVIDETLTEVALDVPVPAPLAAHANPGEADHVITIGSMSKSHWGGLRIGWVRATPRLVTELAALRVTADMSGSVLNQLIAHALLEDATGGGSSTAPAGAAAGTVADAPLAARIDRVRVQRAALTSALAQHIPQWTTQVPPGGLSLWVDLGAPIATALSTRALDHGVRIESGTRFGADPGMFEHRLRIPYTLPPAALDEAVRRLATALDSGLPLTRSTDTPHWVA</sequence>
<comment type="similarity">
    <text evidence="1">In the C-terminal section; belongs to the class-I pyridoxal-phosphate-dependent aminotransferase family.</text>
</comment>
<dbReference type="InterPro" id="IPR036390">
    <property type="entry name" value="WH_DNA-bd_sf"/>
</dbReference>
<dbReference type="PRINTS" id="PR00035">
    <property type="entry name" value="HTHGNTR"/>
</dbReference>
<dbReference type="InterPro" id="IPR004839">
    <property type="entry name" value="Aminotransferase_I/II_large"/>
</dbReference>
<evidence type="ECO:0000256" key="2">
    <source>
        <dbReference type="ARBA" id="ARBA00022898"/>
    </source>
</evidence>
<evidence type="ECO:0000259" key="6">
    <source>
        <dbReference type="PROSITE" id="PS50949"/>
    </source>
</evidence>
<keyword evidence="4" id="KW-0238">DNA-binding</keyword>
<proteinExistence type="inferred from homology"/>
<dbReference type="AlphaFoldDB" id="A0A931B1R4"/>
<accession>A0A931B1R4</accession>
<feature type="domain" description="HTH gntR-type" evidence="6">
    <location>
        <begin position="30"/>
        <end position="98"/>
    </location>
</feature>
<dbReference type="InterPro" id="IPR015421">
    <property type="entry name" value="PyrdxlP-dep_Trfase_major"/>
</dbReference>
<dbReference type="InterPro" id="IPR036388">
    <property type="entry name" value="WH-like_DNA-bd_sf"/>
</dbReference>
<keyword evidence="2" id="KW-0663">Pyridoxal phosphate</keyword>
<gene>
    <name evidence="7" type="ORF">I2501_03580</name>
</gene>
<evidence type="ECO:0000256" key="4">
    <source>
        <dbReference type="ARBA" id="ARBA00023125"/>
    </source>
</evidence>
<keyword evidence="8" id="KW-1185">Reference proteome</keyword>
<dbReference type="InterPro" id="IPR051446">
    <property type="entry name" value="HTH_trans_reg/aminotransferase"/>
</dbReference>
<dbReference type="Proteomes" id="UP000657385">
    <property type="component" value="Unassembled WGS sequence"/>
</dbReference>
<dbReference type="GO" id="GO:0003677">
    <property type="term" value="F:DNA binding"/>
    <property type="evidence" value="ECO:0007669"/>
    <property type="project" value="UniProtKB-KW"/>
</dbReference>
<dbReference type="SMART" id="SM00345">
    <property type="entry name" value="HTH_GNTR"/>
    <property type="match status" value="1"/>
</dbReference>
<dbReference type="GO" id="GO:0030170">
    <property type="term" value="F:pyridoxal phosphate binding"/>
    <property type="evidence" value="ECO:0007669"/>
    <property type="project" value="InterPro"/>
</dbReference>
<dbReference type="RefSeq" id="WP_196192271.1">
    <property type="nucleotide sequence ID" value="NZ_JADPRT010000001.1"/>
</dbReference>
<dbReference type="GO" id="GO:0003700">
    <property type="term" value="F:DNA-binding transcription factor activity"/>
    <property type="evidence" value="ECO:0007669"/>
    <property type="project" value="InterPro"/>
</dbReference>
<name>A0A931B1R4_9ACTN</name>
<evidence type="ECO:0000256" key="3">
    <source>
        <dbReference type="ARBA" id="ARBA00023015"/>
    </source>
</evidence>
<dbReference type="PROSITE" id="PS50949">
    <property type="entry name" value="HTH_GNTR"/>
    <property type="match status" value="1"/>
</dbReference>
<keyword evidence="3" id="KW-0805">Transcription regulation</keyword>
<dbReference type="PANTHER" id="PTHR46577:SF1">
    <property type="entry name" value="HTH-TYPE TRANSCRIPTIONAL REGULATORY PROTEIN GABR"/>
    <property type="match status" value="1"/>
</dbReference>
<dbReference type="GO" id="GO:0008483">
    <property type="term" value="F:transaminase activity"/>
    <property type="evidence" value="ECO:0007669"/>
    <property type="project" value="UniProtKB-KW"/>
</dbReference>
<evidence type="ECO:0000256" key="5">
    <source>
        <dbReference type="ARBA" id="ARBA00023163"/>
    </source>
</evidence>
<dbReference type="InterPro" id="IPR015422">
    <property type="entry name" value="PyrdxlP-dep_Trfase_small"/>
</dbReference>
<keyword evidence="7" id="KW-0808">Transferase</keyword>
<evidence type="ECO:0000313" key="8">
    <source>
        <dbReference type="Proteomes" id="UP000657385"/>
    </source>
</evidence>
<dbReference type="Gene3D" id="3.40.640.10">
    <property type="entry name" value="Type I PLP-dependent aspartate aminotransferase-like (Major domain)"/>
    <property type="match status" value="1"/>
</dbReference>
<dbReference type="SUPFAM" id="SSF46785">
    <property type="entry name" value="Winged helix' DNA-binding domain"/>
    <property type="match status" value="1"/>
</dbReference>
<dbReference type="InterPro" id="IPR015424">
    <property type="entry name" value="PyrdxlP-dep_Trfase"/>
</dbReference>
<dbReference type="InterPro" id="IPR000524">
    <property type="entry name" value="Tscrpt_reg_HTH_GntR"/>
</dbReference>
<reference evidence="7" key="1">
    <citation type="submission" date="2020-11" db="EMBL/GenBank/DDBJ databases">
        <title>Isolation and identification of active actinomycetes.</title>
        <authorList>
            <person name="Yu B."/>
        </authorList>
    </citation>
    <scope>NUCLEOTIDE SEQUENCE</scope>
    <source>
        <strain evidence="7">NEAU-YB345</strain>
    </source>
</reference>
<evidence type="ECO:0000313" key="7">
    <source>
        <dbReference type="EMBL" id="MBF9067122.1"/>
    </source>
</evidence>
<dbReference type="Pfam" id="PF00155">
    <property type="entry name" value="Aminotran_1_2"/>
    <property type="match status" value="1"/>
</dbReference>
<dbReference type="EMBL" id="JADPRT010000001">
    <property type="protein sequence ID" value="MBF9067122.1"/>
    <property type="molecule type" value="Genomic_DNA"/>
</dbReference>
<dbReference type="CDD" id="cd00609">
    <property type="entry name" value="AAT_like"/>
    <property type="match status" value="1"/>
</dbReference>